<sequence>MGLPSGGEGPAILHLHKWDPSEAPLELSEFREAFLSPTRETLLLHSYQREALLVPLTKGEPHSSGPENVNDDDNHNPSLSHAFTRPGRSDLVNDVPCTSGSEIDIDPDTDPAKWNNNFDSNIFIALEYLKFDEIERSLEMLVDVNLEEEGILRLLFAATYLILNESGNDSETSAASRCFFLCFLLRISDMIRSYLWKVATV</sequence>
<organism evidence="2 3">
    <name type="scientific">Crotalaria pallida</name>
    <name type="common">Smooth rattlebox</name>
    <name type="synonym">Crotalaria striata</name>
    <dbReference type="NCBI Taxonomy" id="3830"/>
    <lineage>
        <taxon>Eukaryota</taxon>
        <taxon>Viridiplantae</taxon>
        <taxon>Streptophyta</taxon>
        <taxon>Embryophyta</taxon>
        <taxon>Tracheophyta</taxon>
        <taxon>Spermatophyta</taxon>
        <taxon>Magnoliopsida</taxon>
        <taxon>eudicotyledons</taxon>
        <taxon>Gunneridae</taxon>
        <taxon>Pentapetalae</taxon>
        <taxon>rosids</taxon>
        <taxon>fabids</taxon>
        <taxon>Fabales</taxon>
        <taxon>Fabaceae</taxon>
        <taxon>Papilionoideae</taxon>
        <taxon>50 kb inversion clade</taxon>
        <taxon>genistoids sensu lato</taxon>
        <taxon>core genistoids</taxon>
        <taxon>Crotalarieae</taxon>
        <taxon>Crotalaria</taxon>
    </lineage>
</organism>
<name>A0AAN9EK43_CROPI</name>
<dbReference type="PANTHER" id="PTHR13650">
    <property type="entry name" value="SPATACSIN"/>
    <property type="match status" value="1"/>
</dbReference>
<feature type="region of interest" description="Disordered" evidence="1">
    <location>
        <begin position="57"/>
        <end position="87"/>
    </location>
</feature>
<dbReference type="GO" id="GO:0005737">
    <property type="term" value="C:cytoplasm"/>
    <property type="evidence" value="ECO:0007669"/>
    <property type="project" value="TreeGrafter"/>
</dbReference>
<keyword evidence="3" id="KW-1185">Reference proteome</keyword>
<dbReference type="InterPro" id="IPR028103">
    <property type="entry name" value="Spatacsin"/>
</dbReference>
<proteinExistence type="predicted"/>
<comment type="caution">
    <text evidence="2">The sequence shown here is derived from an EMBL/GenBank/DDBJ whole genome shotgun (WGS) entry which is preliminary data.</text>
</comment>
<protein>
    <submittedName>
        <fullName evidence="2">Uncharacterized protein</fullName>
    </submittedName>
</protein>
<gene>
    <name evidence="2" type="ORF">RIF29_24185</name>
</gene>
<reference evidence="2 3" key="1">
    <citation type="submission" date="2024-01" db="EMBL/GenBank/DDBJ databases">
        <title>The genomes of 5 underutilized Papilionoideae crops provide insights into root nodulation and disease resistanc.</title>
        <authorList>
            <person name="Yuan L."/>
        </authorList>
    </citation>
    <scope>NUCLEOTIDE SEQUENCE [LARGE SCALE GENOMIC DNA]</scope>
    <source>
        <strain evidence="2">ZHUSHIDOU_FW_LH</strain>
        <tissue evidence="2">Leaf</tissue>
    </source>
</reference>
<dbReference type="EMBL" id="JAYWIO010000005">
    <property type="protein sequence ID" value="KAK7258604.1"/>
    <property type="molecule type" value="Genomic_DNA"/>
</dbReference>
<evidence type="ECO:0000313" key="2">
    <source>
        <dbReference type="EMBL" id="KAK7258604.1"/>
    </source>
</evidence>
<evidence type="ECO:0000256" key="1">
    <source>
        <dbReference type="SAM" id="MobiDB-lite"/>
    </source>
</evidence>
<dbReference type="AlphaFoldDB" id="A0AAN9EK43"/>
<dbReference type="PANTHER" id="PTHR13650:SF0">
    <property type="entry name" value="SPATACSIN"/>
    <property type="match status" value="1"/>
</dbReference>
<accession>A0AAN9EK43</accession>
<evidence type="ECO:0000313" key="3">
    <source>
        <dbReference type="Proteomes" id="UP001372338"/>
    </source>
</evidence>
<dbReference type="Proteomes" id="UP001372338">
    <property type="component" value="Unassembled WGS sequence"/>
</dbReference>